<dbReference type="PANTHER" id="PTHR24220">
    <property type="entry name" value="IMPORT ATP-BINDING PROTEIN"/>
    <property type="match status" value="1"/>
</dbReference>
<dbReference type="GO" id="GO:0051301">
    <property type="term" value="P:cell division"/>
    <property type="evidence" value="ECO:0007669"/>
    <property type="project" value="UniProtKB-UniRule"/>
</dbReference>
<dbReference type="InterPro" id="IPR027417">
    <property type="entry name" value="P-loop_NTPase"/>
</dbReference>
<feature type="domain" description="ABC transporter" evidence="10">
    <location>
        <begin position="2"/>
        <end position="225"/>
    </location>
</feature>
<evidence type="ECO:0000256" key="7">
    <source>
        <dbReference type="ARBA" id="ARBA00023136"/>
    </source>
</evidence>
<dbReference type="GO" id="GO:0016887">
    <property type="term" value="F:ATP hydrolysis activity"/>
    <property type="evidence" value="ECO:0007669"/>
    <property type="project" value="InterPro"/>
</dbReference>
<keyword evidence="8 9" id="KW-0131">Cell cycle</keyword>
<name>A0A2M6YPN5_9BACT</name>
<protein>
    <recommendedName>
        <fullName evidence="2 9">Cell division ATP-binding protein FtsE</fullName>
    </recommendedName>
</protein>
<dbReference type="PROSITE" id="PS00211">
    <property type="entry name" value="ABC_TRANSPORTER_1"/>
    <property type="match status" value="1"/>
</dbReference>
<comment type="caution">
    <text evidence="11">The sequence shown here is derived from an EMBL/GenBank/DDBJ whole genome shotgun (WGS) entry which is preliminary data.</text>
</comment>
<evidence type="ECO:0000256" key="4">
    <source>
        <dbReference type="ARBA" id="ARBA00022618"/>
    </source>
</evidence>
<dbReference type="Proteomes" id="UP000229559">
    <property type="component" value="Unassembled WGS sequence"/>
</dbReference>
<dbReference type="AlphaFoldDB" id="A0A2M6YPN5"/>
<dbReference type="InterPro" id="IPR005286">
    <property type="entry name" value="Cell_div_FtsE"/>
</dbReference>
<dbReference type="InterPro" id="IPR003439">
    <property type="entry name" value="ABC_transporter-like_ATP-bd"/>
</dbReference>
<organism evidence="11 12">
    <name type="scientific">Candidatus Shapirobacteria bacterium CG07_land_8_20_14_0_80_39_12</name>
    <dbReference type="NCBI Taxonomy" id="1974480"/>
    <lineage>
        <taxon>Bacteria</taxon>
        <taxon>Candidatus Shapironibacteriota</taxon>
    </lineage>
</organism>
<evidence type="ECO:0000256" key="3">
    <source>
        <dbReference type="ARBA" id="ARBA00022475"/>
    </source>
</evidence>
<keyword evidence="3 9" id="KW-1003">Cell membrane</keyword>
<evidence type="ECO:0000256" key="6">
    <source>
        <dbReference type="ARBA" id="ARBA00022840"/>
    </source>
</evidence>
<evidence type="ECO:0000256" key="9">
    <source>
        <dbReference type="RuleBase" id="RU365094"/>
    </source>
</evidence>
<dbReference type="Pfam" id="PF00005">
    <property type="entry name" value="ABC_tran"/>
    <property type="match status" value="1"/>
</dbReference>
<dbReference type="SMART" id="SM00382">
    <property type="entry name" value="AAA"/>
    <property type="match status" value="1"/>
</dbReference>
<keyword evidence="7 9" id="KW-0472">Membrane</keyword>
<dbReference type="Gene3D" id="3.40.50.300">
    <property type="entry name" value="P-loop containing nucleotide triphosphate hydrolases"/>
    <property type="match status" value="1"/>
</dbReference>
<keyword evidence="6 9" id="KW-0067">ATP-binding</keyword>
<keyword evidence="4 9" id="KW-0132">Cell division</keyword>
<dbReference type="PROSITE" id="PS50893">
    <property type="entry name" value="ABC_TRANSPORTER_2"/>
    <property type="match status" value="1"/>
</dbReference>
<evidence type="ECO:0000256" key="5">
    <source>
        <dbReference type="ARBA" id="ARBA00022741"/>
    </source>
</evidence>
<evidence type="ECO:0000313" key="12">
    <source>
        <dbReference type="Proteomes" id="UP000229559"/>
    </source>
</evidence>
<dbReference type="NCBIfam" id="TIGR02673">
    <property type="entry name" value="FtsE"/>
    <property type="match status" value="1"/>
</dbReference>
<dbReference type="PANTHER" id="PTHR24220:SF470">
    <property type="entry name" value="CELL DIVISION ATP-BINDING PROTEIN FTSE"/>
    <property type="match status" value="1"/>
</dbReference>
<evidence type="ECO:0000313" key="11">
    <source>
        <dbReference type="EMBL" id="PIU33083.1"/>
    </source>
</evidence>
<sequence length="226" mass="25268">MVKFENVTKKFGELTALKGVSFEIKSGEFVFVIGPCGAGKSTLAKLILREYLPTEGQVKVKGIDLKNLRKKEIPEHRKKIGVVFQDFKLLFDRTVFENVALALRVLGEKEEEITQKVINILELVGLSQRANFFPVQLSGGELQRVCLARAVVGEPEIIIADEPTGNLDLGTAREIVNLLKKINDKGKTVIMATHNFEIVNLMNQRVIELDKGKLVSDEKKGKYHLP</sequence>
<comment type="subcellular location">
    <subcellularLocation>
        <location evidence="9">Cell membrane</location>
        <topology evidence="9">Peripheral membrane protein</topology>
        <orientation evidence="9">Cytoplasmic side</orientation>
    </subcellularLocation>
</comment>
<dbReference type="GO" id="GO:0005886">
    <property type="term" value="C:plasma membrane"/>
    <property type="evidence" value="ECO:0007669"/>
    <property type="project" value="UniProtKB-SubCell"/>
</dbReference>
<accession>A0A2M6YPN5</accession>
<proteinExistence type="inferred from homology"/>
<evidence type="ECO:0000256" key="2">
    <source>
        <dbReference type="ARBA" id="ARBA00020019"/>
    </source>
</evidence>
<comment type="similarity">
    <text evidence="1 9">Belongs to the ABC transporter superfamily.</text>
</comment>
<evidence type="ECO:0000256" key="1">
    <source>
        <dbReference type="ARBA" id="ARBA00005417"/>
    </source>
</evidence>
<dbReference type="InterPro" id="IPR003593">
    <property type="entry name" value="AAA+_ATPase"/>
</dbReference>
<dbReference type="FunFam" id="3.40.50.300:FF:000056">
    <property type="entry name" value="Cell division ATP-binding protein FtsE"/>
    <property type="match status" value="1"/>
</dbReference>
<evidence type="ECO:0000259" key="10">
    <source>
        <dbReference type="PROSITE" id="PS50893"/>
    </source>
</evidence>
<comment type="function">
    <text evidence="9">Part of the ABC transporter FtsEX involved in cellular division.</text>
</comment>
<dbReference type="EMBL" id="PEXA01000055">
    <property type="protein sequence ID" value="PIU33083.1"/>
    <property type="molecule type" value="Genomic_DNA"/>
</dbReference>
<dbReference type="InterPro" id="IPR017871">
    <property type="entry name" value="ABC_transporter-like_CS"/>
</dbReference>
<reference evidence="12" key="1">
    <citation type="submission" date="2017-09" db="EMBL/GenBank/DDBJ databases">
        <title>Depth-based differentiation of microbial function through sediment-hosted aquifers and enrichment of novel symbionts in the deep terrestrial subsurface.</title>
        <authorList>
            <person name="Probst A.J."/>
            <person name="Ladd B."/>
            <person name="Jarett J.K."/>
            <person name="Geller-Mcgrath D.E."/>
            <person name="Sieber C.M.K."/>
            <person name="Emerson J.B."/>
            <person name="Anantharaman K."/>
            <person name="Thomas B.C."/>
            <person name="Malmstrom R."/>
            <person name="Stieglmeier M."/>
            <person name="Klingl A."/>
            <person name="Woyke T."/>
            <person name="Ryan C.M."/>
            <person name="Banfield J.F."/>
        </authorList>
    </citation>
    <scope>NUCLEOTIDE SEQUENCE [LARGE SCALE GENOMIC DNA]</scope>
</reference>
<dbReference type="SUPFAM" id="SSF52540">
    <property type="entry name" value="P-loop containing nucleoside triphosphate hydrolases"/>
    <property type="match status" value="1"/>
</dbReference>
<evidence type="ECO:0000256" key="8">
    <source>
        <dbReference type="ARBA" id="ARBA00023306"/>
    </source>
</evidence>
<keyword evidence="5 9" id="KW-0547">Nucleotide-binding</keyword>
<dbReference type="InterPro" id="IPR015854">
    <property type="entry name" value="ABC_transpr_LolD-like"/>
</dbReference>
<dbReference type="GO" id="GO:0022857">
    <property type="term" value="F:transmembrane transporter activity"/>
    <property type="evidence" value="ECO:0007669"/>
    <property type="project" value="TreeGrafter"/>
</dbReference>
<dbReference type="GO" id="GO:0005524">
    <property type="term" value="F:ATP binding"/>
    <property type="evidence" value="ECO:0007669"/>
    <property type="project" value="UniProtKB-UniRule"/>
</dbReference>
<gene>
    <name evidence="9 11" type="primary">ftsE</name>
    <name evidence="11" type="ORF">COT04_02015</name>
</gene>
<comment type="subunit">
    <text evidence="9">Homodimer. Forms a membrane-associated complex with FtsX.</text>
</comment>